<dbReference type="FunFam" id="3.10.20.90:FF:000007">
    <property type="entry name" value="Serine/threonine-protein kinase WNK1 isoform 1"/>
    <property type="match status" value="1"/>
</dbReference>
<evidence type="ECO:0000256" key="1">
    <source>
        <dbReference type="ARBA" id="ARBA00001946"/>
    </source>
</evidence>
<protein>
    <recommendedName>
        <fullName evidence="2">non-specific serine/threonine protein kinase</fullName>
        <ecNumber evidence="2">2.7.11.1</ecNumber>
    </recommendedName>
</protein>
<feature type="compositionally biased region" description="Polar residues" evidence="11">
    <location>
        <begin position="691"/>
        <end position="708"/>
    </location>
</feature>
<keyword evidence="5" id="KW-0808">Transferase</keyword>
<keyword evidence="8" id="KW-0067">ATP-binding</keyword>
<proteinExistence type="predicted"/>
<dbReference type="AlphaFoldDB" id="A0A9Q9WKC4"/>
<accession>A0A9Q9WKC4</accession>
<dbReference type="InterPro" id="IPR050588">
    <property type="entry name" value="WNK_Ser-Thr_kinase"/>
</dbReference>
<comment type="catalytic activity">
    <reaction evidence="10">
        <text>L-seryl-[protein] + ATP = O-phospho-L-seryl-[protein] + ADP + H(+)</text>
        <dbReference type="Rhea" id="RHEA:17989"/>
        <dbReference type="Rhea" id="RHEA-COMP:9863"/>
        <dbReference type="Rhea" id="RHEA-COMP:11604"/>
        <dbReference type="ChEBI" id="CHEBI:15378"/>
        <dbReference type="ChEBI" id="CHEBI:29999"/>
        <dbReference type="ChEBI" id="CHEBI:30616"/>
        <dbReference type="ChEBI" id="CHEBI:83421"/>
        <dbReference type="ChEBI" id="CHEBI:456216"/>
        <dbReference type="EC" id="2.7.11.1"/>
    </reaction>
</comment>
<reference evidence="13" key="1">
    <citation type="submission" date="2025-08" db="UniProtKB">
        <authorList>
            <consortium name="RefSeq"/>
        </authorList>
    </citation>
    <scope>IDENTIFICATION</scope>
    <source>
        <tissue evidence="13">Muscle</tissue>
    </source>
</reference>
<keyword evidence="3" id="KW-0723">Serine/threonine-protein kinase</keyword>
<dbReference type="Proteomes" id="UP001155660">
    <property type="component" value="Chromosome B8"/>
</dbReference>
<feature type="compositionally biased region" description="Low complexity" evidence="11">
    <location>
        <begin position="764"/>
        <end position="779"/>
    </location>
</feature>
<evidence type="ECO:0000256" key="7">
    <source>
        <dbReference type="ARBA" id="ARBA00022777"/>
    </source>
</evidence>
<dbReference type="PANTHER" id="PTHR13902">
    <property type="entry name" value="SERINE/THREONINE-PROTEIN KINASE WNK WITH NO LYSINE -RELATED"/>
    <property type="match status" value="1"/>
</dbReference>
<dbReference type="SMR" id="A0A9Q9WKC4"/>
<evidence type="ECO:0000256" key="8">
    <source>
        <dbReference type="ARBA" id="ARBA00022840"/>
    </source>
</evidence>
<comment type="cofactor">
    <cofactor evidence="1">
        <name>Mg(2+)</name>
        <dbReference type="ChEBI" id="CHEBI:18420"/>
    </cofactor>
</comment>
<feature type="region of interest" description="Disordered" evidence="11">
    <location>
        <begin position="691"/>
        <end position="710"/>
    </location>
</feature>
<evidence type="ECO:0000313" key="13">
    <source>
        <dbReference type="RefSeq" id="XP_042584982.1"/>
    </source>
</evidence>
<comment type="catalytic activity">
    <reaction evidence="9">
        <text>L-threonyl-[protein] + ATP = O-phospho-L-threonyl-[protein] + ADP + H(+)</text>
        <dbReference type="Rhea" id="RHEA:46608"/>
        <dbReference type="Rhea" id="RHEA-COMP:11060"/>
        <dbReference type="Rhea" id="RHEA-COMP:11605"/>
        <dbReference type="ChEBI" id="CHEBI:15378"/>
        <dbReference type="ChEBI" id="CHEBI:30013"/>
        <dbReference type="ChEBI" id="CHEBI:30616"/>
        <dbReference type="ChEBI" id="CHEBI:61977"/>
        <dbReference type="ChEBI" id="CHEBI:456216"/>
        <dbReference type="EC" id="2.7.11.1"/>
    </reaction>
</comment>
<feature type="compositionally biased region" description="Polar residues" evidence="11">
    <location>
        <begin position="863"/>
        <end position="873"/>
    </location>
</feature>
<dbReference type="EC" id="2.7.11.1" evidence="2"/>
<feature type="compositionally biased region" description="Polar residues" evidence="11">
    <location>
        <begin position="584"/>
        <end position="593"/>
    </location>
</feature>
<dbReference type="GO" id="GO:0005524">
    <property type="term" value="F:ATP binding"/>
    <property type="evidence" value="ECO:0007669"/>
    <property type="project" value="UniProtKB-KW"/>
</dbReference>
<evidence type="ECO:0000256" key="3">
    <source>
        <dbReference type="ARBA" id="ARBA00022527"/>
    </source>
</evidence>
<evidence type="ECO:0000256" key="2">
    <source>
        <dbReference type="ARBA" id="ARBA00012513"/>
    </source>
</evidence>
<keyword evidence="6" id="KW-0547">Nucleotide-binding</keyword>
<evidence type="ECO:0000256" key="5">
    <source>
        <dbReference type="ARBA" id="ARBA00022679"/>
    </source>
</evidence>
<dbReference type="InterPro" id="IPR000719">
    <property type="entry name" value="Prot_kinase_dom"/>
</dbReference>
<feature type="region of interest" description="Disordered" evidence="11">
    <location>
        <begin position="801"/>
        <end position="880"/>
    </location>
</feature>
<dbReference type="FunFam" id="1.10.510.10:FF:000006">
    <property type="entry name" value="Serine/threonine-protein kinase WNK1 isoform 2"/>
    <property type="match status" value="1"/>
</dbReference>
<dbReference type="InterPro" id="IPR024678">
    <property type="entry name" value="Kinase_OSR1/WNK_CCT"/>
</dbReference>
<dbReference type="RefSeq" id="XP_042584982.1">
    <property type="nucleotide sequence ID" value="XM_042729048.1"/>
</dbReference>
<dbReference type="PROSITE" id="PS00108">
    <property type="entry name" value="PROTEIN_KINASE_ST"/>
    <property type="match status" value="1"/>
</dbReference>
<organism evidence="13">
    <name type="scientific">Cyprinus carpio</name>
    <name type="common">Common carp</name>
    <dbReference type="NCBI Taxonomy" id="7962"/>
    <lineage>
        <taxon>Eukaryota</taxon>
        <taxon>Metazoa</taxon>
        <taxon>Chordata</taxon>
        <taxon>Craniata</taxon>
        <taxon>Vertebrata</taxon>
        <taxon>Euteleostomi</taxon>
        <taxon>Actinopterygii</taxon>
        <taxon>Neopterygii</taxon>
        <taxon>Teleostei</taxon>
        <taxon>Ostariophysi</taxon>
        <taxon>Cypriniformes</taxon>
        <taxon>Cyprinidae</taxon>
        <taxon>Cyprininae</taxon>
        <taxon>Cyprinus</taxon>
    </lineage>
</organism>
<evidence type="ECO:0000259" key="12">
    <source>
        <dbReference type="PROSITE" id="PS50011"/>
    </source>
</evidence>
<evidence type="ECO:0000256" key="10">
    <source>
        <dbReference type="ARBA" id="ARBA00048679"/>
    </source>
</evidence>
<dbReference type="GeneID" id="109077571"/>
<feature type="compositionally biased region" description="Low complexity" evidence="11">
    <location>
        <begin position="810"/>
        <end position="825"/>
    </location>
</feature>
<evidence type="ECO:0000256" key="4">
    <source>
        <dbReference type="ARBA" id="ARBA00022553"/>
    </source>
</evidence>
<name>A0A9Q9WKC4_CYPCA</name>
<keyword evidence="7 13" id="KW-0418">Kinase</keyword>
<evidence type="ECO:0000256" key="11">
    <source>
        <dbReference type="SAM" id="MobiDB-lite"/>
    </source>
</evidence>
<feature type="domain" description="Protein kinase" evidence="12">
    <location>
        <begin position="1"/>
        <end position="209"/>
    </location>
</feature>
<dbReference type="SMART" id="SM00220">
    <property type="entry name" value="S_TKc"/>
    <property type="match status" value="1"/>
</dbReference>
<dbReference type="InterPro" id="IPR008271">
    <property type="entry name" value="Ser/Thr_kinase_AS"/>
</dbReference>
<feature type="compositionally biased region" description="Polar residues" evidence="11">
    <location>
        <begin position="826"/>
        <end position="850"/>
    </location>
</feature>
<dbReference type="Pfam" id="PF12202">
    <property type="entry name" value="OSR1_C"/>
    <property type="match status" value="1"/>
</dbReference>
<dbReference type="CDD" id="cd13983">
    <property type="entry name" value="STKc_WNK"/>
    <property type="match status" value="1"/>
</dbReference>
<feature type="region of interest" description="Disordered" evidence="11">
    <location>
        <begin position="764"/>
        <end position="785"/>
    </location>
</feature>
<sequence>MLKGLQHPNIVRFYDFWESPLKGKKCIVLVTELMTSGTLKTYLKRFKVMKPKVLRSWCRQILKGLHFLHTRTPPIIHRDLKCDNIFITGPTGSVKIGDLGLATLKRASFAKSVIGTPEFMAPEMYEEHYDESVDVYAFGMCMLEMATSEYPYSECQNAAQIYRKVTSGVKPASYNKVMDPEVKEIIGECICQKKEERYSIKELLNHAFFAEDTGVRVELAEEDDGLKTCIALKLWVEDPRRLKGKYRDAGAIEFSFDLEKEVPEAVAQEMVESGFFHESDAKIVGKSLRDRVALIKWRRERTVPRASQAVPGETGPVLCEPPGLPEPEEPEVDQHVLVCPLGARTTSTTSDSGIGSTVYSDSHSSGLHSVIYQSLQESVSTATQESSGLRVQSQAAPAAAQHMQSFPPVTLETPAQAAGQNLSTPLPLVLLQGVSTAPQTMHPQQLAPTGQTADLNVQAHMLQTAVPHQPSARGQSYHPARAELENALIFPPVQLTAVAAAHSLPSKTEAVLTADQSFQSGASGVQHIPPTSAQTRQTPVLQHLQQLPANATTDGQLRDFSNMQQTAPVQLRQTGPAPPLPQFPSINSAQSVGSPLPGCDPYPDCFPSVQSSLSLPVPTHPDISPVSCSQMEISALTQYPHLSSTCPIPTQCPAPPFAAPVFAPPVPTIHQYQQAYSVAQQPTINSMATLSQHSHNQATPTAHQSLHPSPNPASMCVGAPSTIQAPPTQGVLTSHSQTVHVDQNSSSSSDHVCVSQMMTHLTPAPALSSSVPSHSSLNAPQPPTVPQLLSFRPVLDTLGSAVPVDPNQAPPQYSSPASLSSVPHSGASTSLSQQHSSVTPAQQQHSTTEVCSEEHVPDKQTAAARSTYDSINSEPHPVKR</sequence>
<dbReference type="GO" id="GO:0004674">
    <property type="term" value="F:protein serine/threonine kinase activity"/>
    <property type="evidence" value="ECO:0007669"/>
    <property type="project" value="UniProtKB-KW"/>
</dbReference>
<gene>
    <name evidence="13" type="primary">LOC109077571</name>
</gene>
<feature type="region of interest" description="Disordered" evidence="11">
    <location>
        <begin position="572"/>
        <end position="594"/>
    </location>
</feature>
<dbReference type="PROSITE" id="PS50011">
    <property type="entry name" value="PROTEIN_KINASE_DOM"/>
    <property type="match status" value="1"/>
</dbReference>
<evidence type="ECO:0000256" key="9">
    <source>
        <dbReference type="ARBA" id="ARBA00047899"/>
    </source>
</evidence>
<keyword evidence="4" id="KW-0597">Phosphoprotein</keyword>
<dbReference type="Pfam" id="PF00069">
    <property type="entry name" value="Pkinase"/>
    <property type="match status" value="1"/>
</dbReference>
<evidence type="ECO:0000256" key="6">
    <source>
        <dbReference type="ARBA" id="ARBA00022741"/>
    </source>
</evidence>